<accession>A0A7R9NZ42</accession>
<gene>
    <name evidence="1" type="ORF">TTEB3V08_LOCUS9350</name>
</gene>
<dbReference type="AlphaFoldDB" id="A0A7R9NZ42"/>
<dbReference type="EMBL" id="OE004758">
    <property type="protein sequence ID" value="CAD7461441.1"/>
    <property type="molecule type" value="Genomic_DNA"/>
</dbReference>
<name>A0A7R9NZ42_9NEOP</name>
<organism evidence="1">
    <name type="scientific">Timema tahoe</name>
    <dbReference type="NCBI Taxonomy" id="61484"/>
    <lineage>
        <taxon>Eukaryota</taxon>
        <taxon>Metazoa</taxon>
        <taxon>Ecdysozoa</taxon>
        <taxon>Arthropoda</taxon>
        <taxon>Hexapoda</taxon>
        <taxon>Insecta</taxon>
        <taxon>Pterygota</taxon>
        <taxon>Neoptera</taxon>
        <taxon>Polyneoptera</taxon>
        <taxon>Phasmatodea</taxon>
        <taxon>Timematodea</taxon>
        <taxon>Timematoidea</taxon>
        <taxon>Timematidae</taxon>
        <taxon>Timema</taxon>
    </lineage>
</organism>
<reference evidence="1" key="1">
    <citation type="submission" date="2020-11" db="EMBL/GenBank/DDBJ databases">
        <authorList>
            <person name="Tran Van P."/>
        </authorList>
    </citation>
    <scope>NUCLEOTIDE SEQUENCE</scope>
</reference>
<proteinExistence type="predicted"/>
<evidence type="ECO:0000313" key="1">
    <source>
        <dbReference type="EMBL" id="CAD7461441.1"/>
    </source>
</evidence>
<sequence>MEQVTNTATVGVLLRGLGVFEIAEGTVVKQEDGLEREAWRVFTDFICVSEEVNPVYRSSDFISVLRNSKSATVNISRGNSMSGSQASFRFPLLE</sequence>
<protein>
    <submittedName>
        <fullName evidence="1">Uncharacterized protein</fullName>
    </submittedName>
</protein>